<dbReference type="InterPro" id="IPR015421">
    <property type="entry name" value="PyrdxlP-dep_Trfase_major"/>
</dbReference>
<feature type="region of interest" description="Disordered" evidence="5">
    <location>
        <begin position="638"/>
        <end position="690"/>
    </location>
</feature>
<proteinExistence type="inferred from homology"/>
<organism evidence="7 8">
    <name type="scientific">Aspergillus cavernicola</name>
    <dbReference type="NCBI Taxonomy" id="176166"/>
    <lineage>
        <taxon>Eukaryota</taxon>
        <taxon>Fungi</taxon>
        <taxon>Dikarya</taxon>
        <taxon>Ascomycota</taxon>
        <taxon>Pezizomycotina</taxon>
        <taxon>Eurotiomycetes</taxon>
        <taxon>Eurotiomycetidae</taxon>
        <taxon>Eurotiales</taxon>
        <taxon>Aspergillaceae</taxon>
        <taxon>Aspergillus</taxon>
        <taxon>Aspergillus subgen. Nidulantes</taxon>
    </lineage>
</organism>
<sequence>MAIIKGSTKPPTVYCLGYSEDVDIIREREYPLLKETTYLDHAGTTLYAKSLIDSFSRDLTGHLYGNPHSMSASSQLSSQRIDDIRLRALRFFNANPDEFELVFVANATAAIKLVADAFRDSTPHGFWYGYHVDAHTSLIGVRELAGKGSRCFMADEEVETWISESGSEEGESTRLFAYPAQSNMSGRRFPRRWCEQIRSRHGDMKQGIYTLLDAASLVSTSPLDLSDAAAAPDFTVLSFYKIFGFPDLGALIVRKGAGHIFESRKFFGGGTVDMVLTDGNPWHAKKVSSIHERLEDGTLPFHNIIALDSAFETHRCLYGTMDNVASHTRFLAKQLHERMTALKHYNGAKVCHLYVSPTSDYGDPSTQGPILAFNLRNSRGMWIGKSEVERLASVKNIQIRSGTLCNPGGTAMSLEWTGADMLRHYSAGMRCGDDHDIMDERPTGILRVSLGAMSSQRDIDTFMAFLDEFYVDKPPEGLLVPLVESVPLLQPSFYVESLSVYPIKSCGAFRVPDGQRWEVRREGLAWDREWCLVHQGTGVTLNQKRYPRMALIRPILDLPHGILRITCGDGSSTEGKPLEISLRRGSANSLTASLCQNASKPSTVCGDRVVLEAYTSPAVSNFFTTFLGVPCTLARFPPQSSTRSCTRLKPSTQRDYPIQKPSMPGAFPQGTPKTSSPTPPSRQNQNQNPILLSNESPLLLISRSSVNRLNESIKSLSPTNPNSTKNKKAVAADVFRANIVVAETLPTAERPYAEDTWQALNIGPQRLRFEVLRSCERCQMVCVDQYTGQRGDEPYATLAKTRKVDRKILFGRHISPVGEYGEGGECLGTVMVGDVVMPSDGS</sequence>
<dbReference type="SUPFAM" id="SSF53383">
    <property type="entry name" value="PLP-dependent transferases"/>
    <property type="match status" value="1"/>
</dbReference>
<evidence type="ECO:0000313" key="8">
    <source>
        <dbReference type="Proteomes" id="UP001610335"/>
    </source>
</evidence>
<dbReference type="Pfam" id="PF03473">
    <property type="entry name" value="MOSC"/>
    <property type="match status" value="1"/>
</dbReference>
<reference evidence="7 8" key="1">
    <citation type="submission" date="2024-07" db="EMBL/GenBank/DDBJ databases">
        <title>Section-level genome sequencing and comparative genomics of Aspergillus sections Usti and Cavernicolus.</title>
        <authorList>
            <consortium name="Lawrence Berkeley National Laboratory"/>
            <person name="Nybo J.L."/>
            <person name="Vesth T.C."/>
            <person name="Theobald S."/>
            <person name="Frisvad J.C."/>
            <person name="Larsen T.O."/>
            <person name="Kjaerboelling I."/>
            <person name="Rothschild-Mancinelli K."/>
            <person name="Lyhne E.K."/>
            <person name="Kogle M.E."/>
            <person name="Barry K."/>
            <person name="Clum A."/>
            <person name="Na H."/>
            <person name="Ledsgaard L."/>
            <person name="Lin J."/>
            <person name="Lipzen A."/>
            <person name="Kuo A."/>
            <person name="Riley R."/>
            <person name="Mondo S."/>
            <person name="LaButti K."/>
            <person name="Haridas S."/>
            <person name="Pangalinan J."/>
            <person name="Salamov A.A."/>
            <person name="Simmons B.A."/>
            <person name="Magnuson J.K."/>
            <person name="Chen J."/>
            <person name="Drula E."/>
            <person name="Henrissat B."/>
            <person name="Wiebenga A."/>
            <person name="Lubbers R.J."/>
            <person name="Gomes A.C."/>
            <person name="Makela M.R."/>
            <person name="Stajich J."/>
            <person name="Grigoriev I.V."/>
            <person name="Mortensen U.H."/>
            <person name="De vries R.P."/>
            <person name="Baker S.E."/>
            <person name="Andersen M.R."/>
        </authorList>
    </citation>
    <scope>NUCLEOTIDE SEQUENCE [LARGE SCALE GENOMIC DNA]</scope>
    <source>
        <strain evidence="7 8">CBS 600.67</strain>
    </source>
</reference>
<feature type="modified residue" description="N6-(pyridoxal phosphate)lysine" evidence="4">
    <location>
        <position position="241"/>
    </location>
</feature>
<dbReference type="EC" id="2.8.1.9" evidence="4"/>
<accession>A0ABR4II06</accession>
<dbReference type="InterPro" id="IPR005302">
    <property type="entry name" value="MoCF_Sase_C"/>
</dbReference>
<name>A0ABR4II06_9EURO</name>
<dbReference type="SUPFAM" id="SSF141673">
    <property type="entry name" value="MOSC N-terminal domain-like"/>
    <property type="match status" value="1"/>
</dbReference>
<feature type="domain" description="MOSC" evidence="6">
    <location>
        <begin position="672"/>
        <end position="839"/>
    </location>
</feature>
<keyword evidence="8" id="KW-1185">Reference proteome</keyword>
<comment type="caution">
    <text evidence="7">The sequence shown here is derived from an EMBL/GenBank/DDBJ whole genome shotgun (WGS) entry which is preliminary data.</text>
</comment>
<gene>
    <name evidence="4" type="primary">hxB</name>
    <name evidence="7" type="ORF">BDW59DRAFT_179157</name>
</gene>
<evidence type="ECO:0000256" key="1">
    <source>
        <dbReference type="ARBA" id="ARBA00022679"/>
    </source>
</evidence>
<evidence type="ECO:0000256" key="3">
    <source>
        <dbReference type="ARBA" id="ARBA00023150"/>
    </source>
</evidence>
<comment type="cofactor">
    <cofactor evidence="4">
        <name>pyridoxal 5'-phosphate</name>
        <dbReference type="ChEBI" id="CHEBI:597326"/>
    </cofactor>
</comment>
<evidence type="ECO:0000259" key="6">
    <source>
        <dbReference type="PROSITE" id="PS51340"/>
    </source>
</evidence>
<keyword evidence="2 4" id="KW-0663">Pyridoxal phosphate</keyword>
<dbReference type="Proteomes" id="UP001610335">
    <property type="component" value="Unassembled WGS sequence"/>
</dbReference>
<feature type="active site" evidence="4">
    <location>
        <position position="405"/>
    </location>
</feature>
<feature type="compositionally biased region" description="Polar residues" evidence="5">
    <location>
        <begin position="638"/>
        <end position="654"/>
    </location>
</feature>
<dbReference type="InterPro" id="IPR028886">
    <property type="entry name" value="MoCo_sulfurase"/>
</dbReference>
<dbReference type="EMBL" id="JBFXLS010000025">
    <property type="protein sequence ID" value="KAL2827409.1"/>
    <property type="molecule type" value="Genomic_DNA"/>
</dbReference>
<dbReference type="InterPro" id="IPR015424">
    <property type="entry name" value="PyrdxlP-dep_Trfase"/>
</dbReference>
<evidence type="ECO:0000256" key="2">
    <source>
        <dbReference type="ARBA" id="ARBA00022898"/>
    </source>
</evidence>
<dbReference type="InterPro" id="IPR000192">
    <property type="entry name" value="Aminotrans_V_dom"/>
</dbReference>
<comment type="similarity">
    <text evidence="4">Belongs to the class-V pyridoxal-phosphate-dependent aminotransferase family. MOCOS subfamily.</text>
</comment>
<protein>
    <recommendedName>
        <fullName evidence="4">Molybdenum cofactor sulfurase</fullName>
        <shortName evidence="4">MCS</shortName>
        <shortName evidence="4">MOS</shortName>
        <shortName evidence="4">MoCo sulfurase</shortName>
        <ecNumber evidence="4">2.8.1.9</ecNumber>
    </recommendedName>
    <alternativeName>
        <fullName evidence="4">Molybdenum cofactor sulfurtransferase</fullName>
    </alternativeName>
</protein>
<dbReference type="Pfam" id="PF00266">
    <property type="entry name" value="Aminotran_5"/>
    <property type="match status" value="1"/>
</dbReference>
<dbReference type="Pfam" id="PF03476">
    <property type="entry name" value="MOSC_N"/>
    <property type="match status" value="1"/>
</dbReference>
<dbReference type="GO" id="GO:0016740">
    <property type="term" value="F:transferase activity"/>
    <property type="evidence" value="ECO:0007669"/>
    <property type="project" value="UniProtKB-KW"/>
</dbReference>
<dbReference type="PROSITE" id="PS51340">
    <property type="entry name" value="MOSC"/>
    <property type="match status" value="1"/>
</dbReference>
<keyword evidence="3 4" id="KW-0501">Molybdenum cofactor biosynthesis</keyword>
<evidence type="ECO:0000256" key="5">
    <source>
        <dbReference type="SAM" id="MobiDB-lite"/>
    </source>
</evidence>
<dbReference type="Gene3D" id="3.40.640.10">
    <property type="entry name" value="Type I PLP-dependent aspartate aminotransferase-like (Major domain)"/>
    <property type="match status" value="1"/>
</dbReference>
<comment type="function">
    <text evidence="4">Sulfurates the molybdenum cofactor. Sulfation of molybdenum is essential for xanthine dehydrogenase (XDH) and aldehyde oxidase (ADO) enzymes in which molybdenum cofactor is liganded by 1 oxygen and 1 sulfur atom in active form.</text>
</comment>
<evidence type="ECO:0000256" key="4">
    <source>
        <dbReference type="HAMAP-Rule" id="MF_03050"/>
    </source>
</evidence>
<dbReference type="InterPro" id="IPR015422">
    <property type="entry name" value="PyrdxlP-dep_Trfase_small"/>
</dbReference>
<dbReference type="PANTHER" id="PTHR14237:SF80">
    <property type="entry name" value="MOLYBDENUM COFACTOR SULFURASE"/>
    <property type="match status" value="1"/>
</dbReference>
<dbReference type="HAMAP" id="MF_03050">
    <property type="entry name" value="MOCOS"/>
    <property type="match status" value="1"/>
</dbReference>
<dbReference type="Gene3D" id="3.90.1150.10">
    <property type="entry name" value="Aspartate Aminotransferase, domain 1"/>
    <property type="match status" value="1"/>
</dbReference>
<dbReference type="InterPro" id="IPR005303">
    <property type="entry name" value="MOCOS_middle"/>
</dbReference>
<keyword evidence="1 4" id="KW-0808">Transferase</keyword>
<comment type="catalytic activity">
    <reaction evidence="4">
        <text>Mo-molybdopterin + L-cysteine + AH2 = thio-Mo-molybdopterin + L-alanine + A + H2O</text>
        <dbReference type="Rhea" id="RHEA:42636"/>
        <dbReference type="ChEBI" id="CHEBI:13193"/>
        <dbReference type="ChEBI" id="CHEBI:15377"/>
        <dbReference type="ChEBI" id="CHEBI:17499"/>
        <dbReference type="ChEBI" id="CHEBI:35235"/>
        <dbReference type="ChEBI" id="CHEBI:57972"/>
        <dbReference type="ChEBI" id="CHEBI:71302"/>
        <dbReference type="ChEBI" id="CHEBI:82685"/>
        <dbReference type="EC" id="2.8.1.9"/>
    </reaction>
</comment>
<dbReference type="PANTHER" id="PTHR14237">
    <property type="entry name" value="MOLYBDOPTERIN COFACTOR SULFURASE MOSC"/>
    <property type="match status" value="1"/>
</dbReference>
<evidence type="ECO:0000313" key="7">
    <source>
        <dbReference type="EMBL" id="KAL2827409.1"/>
    </source>
</evidence>